<dbReference type="PROSITE" id="PS50975">
    <property type="entry name" value="ATP_GRASP"/>
    <property type="match status" value="1"/>
</dbReference>
<dbReference type="GO" id="GO:0034028">
    <property type="term" value="F:5-(carboxyamino)imidazole ribonucleotide synthase activity"/>
    <property type="evidence" value="ECO:0007669"/>
    <property type="project" value="UniProtKB-EC"/>
</dbReference>
<dbReference type="InterPro" id="IPR040686">
    <property type="entry name" value="PurK_C"/>
</dbReference>
<reference evidence="7 8" key="1">
    <citation type="submission" date="2020-12" db="EMBL/GenBank/DDBJ databases">
        <title>WGS of Legionella: environmental sample.</title>
        <authorList>
            <person name="Cristino S."/>
            <person name="Girolamini L."/>
            <person name="Salaris S."/>
            <person name="Pascale M.R."/>
            <person name="Mazzotta M."/>
            <person name="Orsini M."/>
            <person name="Grottola A."/>
        </authorList>
    </citation>
    <scope>NUCLEOTIDE SEQUENCE [LARGE SCALE GENOMIC DNA]</scope>
    <source>
        <strain evidence="7 8">30cs62</strain>
    </source>
</reference>
<dbReference type="SUPFAM" id="SSF52440">
    <property type="entry name" value="PreATP-grasp domain"/>
    <property type="match status" value="1"/>
</dbReference>
<accession>A0ABS1W8W0</accession>
<evidence type="ECO:0000256" key="2">
    <source>
        <dbReference type="ARBA" id="ARBA00022755"/>
    </source>
</evidence>
<keyword evidence="4 5" id="KW-0436">Ligase</keyword>
<dbReference type="InterPro" id="IPR013815">
    <property type="entry name" value="ATP_grasp_subdomain_1"/>
</dbReference>
<dbReference type="InterPro" id="IPR011761">
    <property type="entry name" value="ATP-grasp"/>
</dbReference>
<feature type="binding site" evidence="4">
    <location>
        <begin position="172"/>
        <end position="175"/>
    </location>
    <ligand>
        <name>ATP</name>
        <dbReference type="ChEBI" id="CHEBI:30616"/>
    </ligand>
</feature>
<organism evidence="7 8">
    <name type="scientific">Legionella bononiensis</name>
    <dbReference type="NCBI Taxonomy" id="2793102"/>
    <lineage>
        <taxon>Bacteria</taxon>
        <taxon>Pseudomonadati</taxon>
        <taxon>Pseudomonadota</taxon>
        <taxon>Gammaproteobacteria</taxon>
        <taxon>Legionellales</taxon>
        <taxon>Legionellaceae</taxon>
        <taxon>Legionella</taxon>
    </lineage>
</organism>
<comment type="caution">
    <text evidence="7">The sequence shown here is derived from an EMBL/GenBank/DDBJ whole genome shotgun (WGS) entry which is preliminary data.</text>
</comment>
<evidence type="ECO:0000256" key="1">
    <source>
        <dbReference type="ARBA" id="ARBA00022741"/>
    </source>
</evidence>
<dbReference type="NCBIfam" id="NF004679">
    <property type="entry name" value="PRK06019.1-5"/>
    <property type="match status" value="1"/>
</dbReference>
<dbReference type="HAMAP" id="MF_01928">
    <property type="entry name" value="PurK"/>
    <property type="match status" value="1"/>
</dbReference>
<feature type="binding site" evidence="4">
    <location>
        <position position="180"/>
    </location>
    <ligand>
        <name>ATP</name>
        <dbReference type="ChEBI" id="CHEBI:30616"/>
    </ligand>
</feature>
<evidence type="ECO:0000256" key="4">
    <source>
        <dbReference type="HAMAP-Rule" id="MF_01928"/>
    </source>
</evidence>
<dbReference type="InterPro" id="IPR005875">
    <property type="entry name" value="PurK"/>
</dbReference>
<dbReference type="Pfam" id="PF17769">
    <property type="entry name" value="PurK_C"/>
    <property type="match status" value="1"/>
</dbReference>
<dbReference type="Proteomes" id="UP000809910">
    <property type="component" value="Unassembled WGS sequence"/>
</dbReference>
<proteinExistence type="inferred from homology"/>
<evidence type="ECO:0000256" key="3">
    <source>
        <dbReference type="ARBA" id="ARBA00022840"/>
    </source>
</evidence>
<keyword evidence="3 4" id="KW-0067">ATP-binding</keyword>
<dbReference type="NCBIfam" id="TIGR01161">
    <property type="entry name" value="purK"/>
    <property type="match status" value="1"/>
</dbReference>
<dbReference type="InterPro" id="IPR016185">
    <property type="entry name" value="PreATP-grasp_dom_sf"/>
</dbReference>
<gene>
    <name evidence="4 5" type="primary">purK</name>
    <name evidence="7" type="ORF">I5282_04325</name>
</gene>
<dbReference type="InterPro" id="IPR054350">
    <property type="entry name" value="PurT/PurK_preATP-grasp"/>
</dbReference>
<name>A0ABS1W8W0_9GAMM</name>
<feature type="binding site" evidence="4">
    <location>
        <position position="98"/>
    </location>
    <ligand>
        <name>ATP</name>
        <dbReference type="ChEBI" id="CHEBI:30616"/>
    </ligand>
</feature>
<protein>
    <recommendedName>
        <fullName evidence="4 5">N5-carboxyaminoimidazole ribonucleotide synthase</fullName>
        <shortName evidence="4 5">N5-CAIR synthase</shortName>
        <ecNumber evidence="4 5">6.3.4.18</ecNumber>
    </recommendedName>
    <alternativeName>
        <fullName evidence="4 5">5-(carboxyamino)imidazole ribonucleotide synthetase</fullName>
    </alternativeName>
</protein>
<comment type="pathway">
    <text evidence="4 5">Purine metabolism; IMP biosynthesis via de novo pathway; 5-amino-1-(5-phospho-D-ribosyl)imidazole-4-carboxylate from 5-amino-1-(5-phospho-D-ribosyl)imidazole (N5-CAIR route): step 1/2.</text>
</comment>
<evidence type="ECO:0000259" key="6">
    <source>
        <dbReference type="PROSITE" id="PS50975"/>
    </source>
</evidence>
<dbReference type="RefSeq" id="WP_203109284.1">
    <property type="nucleotide sequence ID" value="NZ_JADOBG010000010.1"/>
</dbReference>
<dbReference type="SUPFAM" id="SSF56059">
    <property type="entry name" value="Glutathione synthetase ATP-binding domain-like"/>
    <property type="match status" value="1"/>
</dbReference>
<keyword evidence="2 4" id="KW-0658">Purine biosynthesis</keyword>
<feature type="domain" description="ATP-grasp" evidence="6">
    <location>
        <begin position="102"/>
        <end position="285"/>
    </location>
</feature>
<dbReference type="Gene3D" id="3.40.50.20">
    <property type="match status" value="1"/>
</dbReference>
<evidence type="ECO:0000313" key="8">
    <source>
        <dbReference type="Proteomes" id="UP000809910"/>
    </source>
</evidence>
<dbReference type="PANTHER" id="PTHR11609:SF5">
    <property type="entry name" value="PHOSPHORIBOSYLAMINOIMIDAZOLE CARBOXYLASE"/>
    <property type="match status" value="1"/>
</dbReference>
<feature type="binding site" evidence="4">
    <location>
        <begin position="142"/>
        <end position="148"/>
    </location>
    <ligand>
        <name>ATP</name>
        <dbReference type="ChEBI" id="CHEBI:30616"/>
    </ligand>
</feature>
<dbReference type="SUPFAM" id="SSF51246">
    <property type="entry name" value="Rudiment single hybrid motif"/>
    <property type="match status" value="1"/>
</dbReference>
<keyword evidence="8" id="KW-1185">Reference proteome</keyword>
<keyword evidence="1 4" id="KW-0547">Nucleotide-binding</keyword>
<feature type="binding site" evidence="4">
    <location>
        <position position="203"/>
    </location>
    <ligand>
        <name>ATP</name>
        <dbReference type="ChEBI" id="CHEBI:30616"/>
    </ligand>
</feature>
<evidence type="ECO:0000256" key="5">
    <source>
        <dbReference type="RuleBase" id="RU361200"/>
    </source>
</evidence>
<dbReference type="InterPro" id="IPR003135">
    <property type="entry name" value="ATP-grasp_carboxylate-amine"/>
</dbReference>
<dbReference type="EMBL" id="JADWVN010000007">
    <property type="protein sequence ID" value="MBL7525798.1"/>
    <property type="molecule type" value="Genomic_DNA"/>
</dbReference>
<dbReference type="Pfam" id="PF02222">
    <property type="entry name" value="ATP-grasp"/>
    <property type="match status" value="1"/>
</dbReference>
<dbReference type="InterPro" id="IPR011054">
    <property type="entry name" value="Rudment_hybrid_motif"/>
</dbReference>
<evidence type="ECO:0000313" key="7">
    <source>
        <dbReference type="EMBL" id="MBL7525798.1"/>
    </source>
</evidence>
<comment type="catalytic activity">
    <reaction evidence="4 5">
        <text>5-amino-1-(5-phospho-beta-D-ribosyl)imidazole + hydrogencarbonate + ATP = 5-carboxyamino-1-(5-phospho-D-ribosyl)imidazole + ADP + phosphate + 2 H(+)</text>
        <dbReference type="Rhea" id="RHEA:19317"/>
        <dbReference type="ChEBI" id="CHEBI:15378"/>
        <dbReference type="ChEBI" id="CHEBI:17544"/>
        <dbReference type="ChEBI" id="CHEBI:30616"/>
        <dbReference type="ChEBI" id="CHEBI:43474"/>
        <dbReference type="ChEBI" id="CHEBI:58730"/>
        <dbReference type="ChEBI" id="CHEBI:137981"/>
        <dbReference type="ChEBI" id="CHEBI:456216"/>
        <dbReference type="EC" id="6.3.4.18"/>
    </reaction>
</comment>
<comment type="function">
    <text evidence="5">Catalyzes the ATP-dependent conversion of 5-aminoimidazole ribonucleotide (AIR) and HCO(3)- to N5-carboxyaminoimidazole ribonucleotide (N5-CAIR).</text>
</comment>
<comment type="similarity">
    <text evidence="4 5">Belongs to the PurK/PurT family.</text>
</comment>
<feature type="binding site" evidence="4">
    <location>
        <position position="137"/>
    </location>
    <ligand>
        <name>ATP</name>
        <dbReference type="ChEBI" id="CHEBI:30616"/>
    </ligand>
</feature>
<comment type="function">
    <text evidence="4">Catalyzes the ATP-dependent conversion of 5-aminoimidazole ribonucleotide (AIR) and HCO(3)(-) to N5-carboxyaminoimidazole ribonucleotide (N5-CAIR).</text>
</comment>
<dbReference type="PANTHER" id="PTHR11609">
    <property type="entry name" value="PURINE BIOSYNTHESIS PROTEIN 6/7, PUR6/7"/>
    <property type="match status" value="1"/>
</dbReference>
<sequence length="358" mass="40198">MKLAILGGGQLARMMSLSAHTLGIKTICLDPSPEACAKEVTEVITAPLMDESALDKLLENADFVTIETENIPLSLVEYVCKHKAFYPSVNALAVSQDRLLEKSFLNSLNIPTARFREVSSNDVLHQAYSELGKSILKTRRLGYDGKGQFVIKSEKDIETGWKDLQDKALILEQFIPFKFEVSLIGVRSKDRHLRFYPLVRNYHQEGILRWSEVILDNPSLQKEAEGIVTTILTTLDYVGTLCVEFFYDGTHLLVNEMAPRVHNSGHWTIEGAYTSQFENHLRAIFDLPLGSTEAIGHSFMLNCISEMPSITQCLSIPGAHFHQYGKTAKPNRKLGHVTLVDTNFPRFQASKRLLTDVS</sequence>
<dbReference type="Gene3D" id="3.30.470.20">
    <property type="entry name" value="ATP-grasp fold, B domain"/>
    <property type="match status" value="1"/>
</dbReference>
<dbReference type="EC" id="6.3.4.18" evidence="4 5"/>
<dbReference type="Pfam" id="PF22660">
    <property type="entry name" value="RS_preATP-grasp-like"/>
    <property type="match status" value="1"/>
</dbReference>
<comment type="subunit">
    <text evidence="4 5">Homodimer.</text>
</comment>
<dbReference type="Gene3D" id="3.30.1490.20">
    <property type="entry name" value="ATP-grasp fold, A domain"/>
    <property type="match status" value="1"/>
</dbReference>
<feature type="binding site" evidence="4">
    <location>
        <begin position="255"/>
        <end position="256"/>
    </location>
    <ligand>
        <name>ATP</name>
        <dbReference type="ChEBI" id="CHEBI:30616"/>
    </ligand>
</feature>